<dbReference type="Proteomes" id="UP000823928">
    <property type="component" value="Unassembled WGS sequence"/>
</dbReference>
<dbReference type="PANTHER" id="PTHR43867:SF2">
    <property type="entry name" value="CELLULOSE SYNTHASE CATALYTIC SUBUNIT A [UDP-FORMING]"/>
    <property type="match status" value="1"/>
</dbReference>
<evidence type="ECO:0000256" key="6">
    <source>
        <dbReference type="ARBA" id="ARBA00022989"/>
    </source>
</evidence>
<evidence type="ECO:0000256" key="12">
    <source>
        <dbReference type="SAM" id="Phobius"/>
    </source>
</evidence>
<evidence type="ECO:0000256" key="7">
    <source>
        <dbReference type="ARBA" id="ARBA00023136"/>
    </source>
</evidence>
<dbReference type="EC" id="2.4.1.336" evidence="9"/>
<evidence type="ECO:0000256" key="3">
    <source>
        <dbReference type="ARBA" id="ARBA00022679"/>
    </source>
</evidence>
<evidence type="ECO:0000256" key="11">
    <source>
        <dbReference type="ARBA" id="ARBA00078564"/>
    </source>
</evidence>
<dbReference type="SUPFAM" id="SSF53448">
    <property type="entry name" value="Nucleotide-diphospho-sugar transferases"/>
    <property type="match status" value="1"/>
</dbReference>
<feature type="transmembrane region" description="Helical" evidence="12">
    <location>
        <begin position="28"/>
        <end position="49"/>
    </location>
</feature>
<reference evidence="13" key="1">
    <citation type="submission" date="2020-10" db="EMBL/GenBank/DDBJ databases">
        <authorList>
            <person name="Gilroy R."/>
        </authorList>
    </citation>
    <scope>NUCLEOTIDE SEQUENCE</scope>
    <source>
        <strain evidence="13">6276</strain>
    </source>
</reference>
<dbReference type="EMBL" id="DVIU01000189">
    <property type="protein sequence ID" value="HIS36870.1"/>
    <property type="molecule type" value="Genomic_DNA"/>
</dbReference>
<proteinExistence type="predicted"/>
<feature type="transmembrane region" description="Helical" evidence="12">
    <location>
        <begin position="354"/>
        <end position="376"/>
    </location>
</feature>
<comment type="catalytic activity">
    <reaction evidence="8">
        <text>a 1,2-diacyl-sn-glycerol + UDP-alpha-D-glucose = a 1,2-diacyl-3-O-(beta-D-glucopyranosyl)-sn-glycerol + UDP + H(+)</text>
        <dbReference type="Rhea" id="RHEA:17285"/>
        <dbReference type="ChEBI" id="CHEBI:15378"/>
        <dbReference type="ChEBI" id="CHEBI:17815"/>
        <dbReference type="ChEBI" id="CHEBI:58223"/>
        <dbReference type="ChEBI" id="CHEBI:58885"/>
        <dbReference type="ChEBI" id="CHEBI:75799"/>
        <dbReference type="EC" id="2.4.1.336"/>
    </reaction>
</comment>
<evidence type="ECO:0000256" key="8">
    <source>
        <dbReference type="ARBA" id="ARBA00053004"/>
    </source>
</evidence>
<feature type="transmembrane region" description="Helical" evidence="12">
    <location>
        <begin position="396"/>
        <end position="415"/>
    </location>
</feature>
<evidence type="ECO:0000313" key="14">
    <source>
        <dbReference type="Proteomes" id="UP000823928"/>
    </source>
</evidence>
<dbReference type="Gene3D" id="3.90.550.10">
    <property type="entry name" value="Spore Coat Polysaccharide Biosynthesis Protein SpsA, Chain A"/>
    <property type="match status" value="1"/>
</dbReference>
<keyword evidence="7 12" id="KW-0472">Membrane</keyword>
<evidence type="ECO:0000313" key="13">
    <source>
        <dbReference type="EMBL" id="HIS36870.1"/>
    </source>
</evidence>
<keyword evidence="4 12" id="KW-0812">Transmembrane</keyword>
<gene>
    <name evidence="13" type="ORF">IAC10_09640</name>
</gene>
<feature type="transmembrane region" description="Helical" evidence="12">
    <location>
        <begin position="320"/>
        <end position="342"/>
    </location>
</feature>
<comment type="caution">
    <text evidence="13">The sequence shown here is derived from an EMBL/GenBank/DDBJ whole genome shotgun (WGS) entry which is preliminary data.</text>
</comment>
<evidence type="ECO:0000256" key="5">
    <source>
        <dbReference type="ARBA" id="ARBA00022842"/>
    </source>
</evidence>
<dbReference type="PANTHER" id="PTHR43867">
    <property type="entry name" value="CELLULOSE SYNTHASE CATALYTIC SUBUNIT A [UDP-FORMING]"/>
    <property type="match status" value="1"/>
</dbReference>
<dbReference type="InterPro" id="IPR029044">
    <property type="entry name" value="Nucleotide-diphossugar_trans"/>
</dbReference>
<accession>A0A9D1F0E6</accession>
<organism evidence="13 14">
    <name type="scientific">Candidatus Scatousia excrementigallinarum</name>
    <dbReference type="NCBI Taxonomy" id="2840935"/>
    <lineage>
        <taxon>Bacteria</taxon>
        <taxon>Candidatus Scatousia</taxon>
    </lineage>
</organism>
<keyword evidence="3" id="KW-0808">Transferase</keyword>
<dbReference type="GO" id="GO:0005886">
    <property type="term" value="C:plasma membrane"/>
    <property type="evidence" value="ECO:0007669"/>
    <property type="project" value="TreeGrafter"/>
</dbReference>
<dbReference type="CDD" id="cd06423">
    <property type="entry name" value="CESA_like"/>
    <property type="match status" value="1"/>
</dbReference>
<keyword evidence="2" id="KW-0328">Glycosyltransferase</keyword>
<comment type="subcellular location">
    <subcellularLocation>
        <location evidence="1">Membrane</location>
        <topology evidence="1">Multi-pass membrane protein</topology>
    </subcellularLocation>
</comment>
<dbReference type="InterPro" id="IPR050321">
    <property type="entry name" value="Glycosyltr_2/OpgH_subfam"/>
</dbReference>
<evidence type="ECO:0000256" key="2">
    <source>
        <dbReference type="ARBA" id="ARBA00022676"/>
    </source>
</evidence>
<dbReference type="GO" id="GO:0016758">
    <property type="term" value="F:hexosyltransferase activity"/>
    <property type="evidence" value="ECO:0007669"/>
    <property type="project" value="TreeGrafter"/>
</dbReference>
<evidence type="ECO:0000256" key="10">
    <source>
        <dbReference type="ARBA" id="ARBA00068721"/>
    </source>
</evidence>
<evidence type="ECO:0000256" key="4">
    <source>
        <dbReference type="ARBA" id="ARBA00022692"/>
    </source>
</evidence>
<dbReference type="FunFam" id="3.90.550.10:FF:000164">
    <property type="entry name" value="Beta-(1-3)-glucosyl transferase"/>
    <property type="match status" value="1"/>
</dbReference>
<name>A0A9D1F0E6_9BACT</name>
<sequence length="469" mass="54642">MKERIILFTIIFGLGVFLYIFQSYFNTVWGLAFLCLCMTIYAIFTNLAYNLKKRKLRKYPQVINEDYKPFVTVMIPAHNEEDVIANTVENILQMDYENFEIIVIDDRSTDNTASVIKDLENRYPKVKTLIRQQGAFPGKSAVLNDAFKMAHGDAVLVFDADATVEPDFLSKLVPELEPKDVGAVQARKVIRNRNQNLLTRCQNNEYTMDTYFQAGRDSVKGAVELRGNGELIKREALEDIDGWNNYTIVDDLDMSTRLHIRGWDVRYCIDAVVYEEGITYLWPLFRQRRRWLEGTIRRYLEYSGAALTSKKMSLRAKLDMTAYISQFIMPLWFLMELTIRIFKVFAKDASPHMLFSSIIIGVVIGAGFFMAARYSLRRYDFMPRLDATFEALETSIYLFIIWFPLVFYIGFKILFMKKNMNWGKTAHGLVKEEEASIKAFIKKELEKTKNYTKEYTEKLKQKLAEKGEK</sequence>
<evidence type="ECO:0000256" key="9">
    <source>
        <dbReference type="ARBA" id="ARBA00066964"/>
    </source>
</evidence>
<dbReference type="Pfam" id="PF13641">
    <property type="entry name" value="Glyco_tranf_2_3"/>
    <property type="match status" value="1"/>
</dbReference>
<keyword evidence="6 12" id="KW-1133">Transmembrane helix</keyword>
<evidence type="ECO:0000256" key="1">
    <source>
        <dbReference type="ARBA" id="ARBA00004141"/>
    </source>
</evidence>
<keyword evidence="5" id="KW-0460">Magnesium</keyword>
<feature type="transmembrane region" description="Helical" evidence="12">
    <location>
        <begin position="5"/>
        <end position="22"/>
    </location>
</feature>
<dbReference type="AlphaFoldDB" id="A0A9D1F0E6"/>
<protein>
    <recommendedName>
        <fullName evidence="10">Beta-monoglucosyldiacylglycerol synthase</fullName>
        <ecNumber evidence="9">2.4.1.336</ecNumber>
    </recommendedName>
    <alternativeName>
        <fullName evidence="11">UDP-glucose:1,2-diacylglycerol 3-beta-D-glucosyltransferase</fullName>
    </alternativeName>
</protein>
<reference evidence="13" key="2">
    <citation type="journal article" date="2021" name="PeerJ">
        <title>Extensive microbial diversity within the chicken gut microbiome revealed by metagenomics and culture.</title>
        <authorList>
            <person name="Gilroy R."/>
            <person name="Ravi A."/>
            <person name="Getino M."/>
            <person name="Pursley I."/>
            <person name="Horton D.L."/>
            <person name="Alikhan N.F."/>
            <person name="Baker D."/>
            <person name="Gharbi K."/>
            <person name="Hall N."/>
            <person name="Watson M."/>
            <person name="Adriaenssens E.M."/>
            <person name="Foster-Nyarko E."/>
            <person name="Jarju S."/>
            <person name="Secka A."/>
            <person name="Antonio M."/>
            <person name="Oren A."/>
            <person name="Chaudhuri R.R."/>
            <person name="La Ragione R."/>
            <person name="Hildebrand F."/>
            <person name="Pallen M.J."/>
        </authorList>
    </citation>
    <scope>NUCLEOTIDE SEQUENCE</scope>
    <source>
        <strain evidence="13">6276</strain>
    </source>
</reference>